<comment type="caution">
    <text evidence="1">The sequence shown here is derived from an EMBL/GenBank/DDBJ whole genome shotgun (WGS) entry which is preliminary data.</text>
</comment>
<keyword evidence="2" id="KW-1185">Reference proteome</keyword>
<gene>
    <name evidence="1" type="ORF">FVB9532_00836</name>
</gene>
<accession>A0AC61Y509</accession>
<evidence type="ECO:0000313" key="2">
    <source>
        <dbReference type="Proteomes" id="UP000356253"/>
    </source>
</evidence>
<sequence length="134" mass="15582">MGLMYSFVFFFSNQVNDFNLSKIKFLEYKLLKSNIIEDINSSVNYKVSGDTIALYTYSGSKIEYIYINDKISRKFNSLSSSYNIEIKNFEHIPSANKNKSLVKFDLELNGKLMTASFLLEKDCEDIINSNEDYR</sequence>
<proteinExistence type="predicted"/>
<reference evidence="1" key="1">
    <citation type="submission" date="2019-09" db="EMBL/GenBank/DDBJ databases">
        <authorList>
            <person name="Rodrigo-Torres L."/>
            <person name="Arahal R. D."/>
            <person name="Lucena T."/>
        </authorList>
    </citation>
    <scope>NUCLEOTIDE SEQUENCE</scope>
    <source>
        <strain evidence="1">ISS653</strain>
    </source>
</reference>
<dbReference type="EMBL" id="CABVMM010000003">
    <property type="protein sequence ID" value="VVU99581.1"/>
    <property type="molecule type" value="Genomic_DNA"/>
</dbReference>
<organism evidence="1 2">
    <name type="scientific">Mesonia oceanica</name>
    <dbReference type="NCBI Taxonomy" id="2687242"/>
    <lineage>
        <taxon>Bacteria</taxon>
        <taxon>Pseudomonadati</taxon>
        <taxon>Bacteroidota</taxon>
        <taxon>Flavobacteriia</taxon>
        <taxon>Flavobacteriales</taxon>
        <taxon>Flavobacteriaceae</taxon>
        <taxon>Mesonia</taxon>
    </lineage>
</organism>
<dbReference type="Proteomes" id="UP000356253">
    <property type="component" value="Unassembled WGS sequence"/>
</dbReference>
<protein>
    <submittedName>
        <fullName evidence="1">Uncharacterized protein</fullName>
    </submittedName>
</protein>
<evidence type="ECO:0000313" key="1">
    <source>
        <dbReference type="EMBL" id="VVU99581.1"/>
    </source>
</evidence>
<name>A0AC61Y509_9FLAO</name>